<protein>
    <recommendedName>
        <fullName evidence="5">Cytochrome c domain-containing protein</fullName>
    </recommendedName>
</protein>
<accession>A0A0R2XEJ3</accession>
<dbReference type="PANTHER" id="PTHR40394:SF2">
    <property type="entry name" value="QUINOL:CYTOCHROME C OXIDOREDUCTASE MEMBRANE PROTEIN"/>
    <property type="match status" value="1"/>
</dbReference>
<dbReference type="Pfam" id="PF13442">
    <property type="entry name" value="Cytochrome_CBB3"/>
    <property type="match status" value="1"/>
</dbReference>
<dbReference type="Proteomes" id="UP000051557">
    <property type="component" value="Unassembled WGS sequence"/>
</dbReference>
<dbReference type="EMBL" id="LIDM01000250">
    <property type="protein sequence ID" value="KRP31774.1"/>
    <property type="molecule type" value="Genomic_DNA"/>
</dbReference>
<evidence type="ECO:0000259" key="5">
    <source>
        <dbReference type="PROSITE" id="PS51007"/>
    </source>
</evidence>
<sequence>MRIFLAIFGALVLAVVAIAGFRGDYTQRTPIEIFPDMDRQPKYKSQTPSSFFTEGRVDRIPPYGTVPFHVATDQPYRLTGKMANMWGTGIPVTVDQKLLARGQERYQINCQVCHGTTGAGNGITSQYGLVGAASYHQDKYREMADGEIFNTITHGKGQMGPYHHIEVNDRWAIVAYIRALQLAQNAPASLLPAEVVKAGK</sequence>
<evidence type="ECO:0000313" key="7">
    <source>
        <dbReference type="Proteomes" id="UP000051557"/>
    </source>
</evidence>
<evidence type="ECO:0000256" key="2">
    <source>
        <dbReference type="ARBA" id="ARBA00022723"/>
    </source>
</evidence>
<dbReference type="SUPFAM" id="SSF46626">
    <property type="entry name" value="Cytochrome c"/>
    <property type="match status" value="1"/>
</dbReference>
<gene>
    <name evidence="6" type="ORF">ABS32_06090</name>
</gene>
<proteinExistence type="predicted"/>
<dbReference type="PROSITE" id="PS51007">
    <property type="entry name" value="CYTC"/>
    <property type="match status" value="1"/>
</dbReference>
<feature type="domain" description="Cytochrome c" evidence="5">
    <location>
        <begin position="97"/>
        <end position="181"/>
    </location>
</feature>
<dbReference type="GO" id="GO:0046872">
    <property type="term" value="F:metal ion binding"/>
    <property type="evidence" value="ECO:0007669"/>
    <property type="project" value="UniProtKB-KW"/>
</dbReference>
<keyword evidence="3 4" id="KW-0408">Iron</keyword>
<dbReference type="InterPro" id="IPR036909">
    <property type="entry name" value="Cyt_c-like_dom_sf"/>
</dbReference>
<comment type="caution">
    <text evidence="6">The sequence shown here is derived from an EMBL/GenBank/DDBJ whole genome shotgun (WGS) entry which is preliminary data.</text>
</comment>
<evidence type="ECO:0000256" key="4">
    <source>
        <dbReference type="PROSITE-ProRule" id="PRU00433"/>
    </source>
</evidence>
<dbReference type="InterPro" id="IPR009056">
    <property type="entry name" value="Cyt_c-like_dom"/>
</dbReference>
<evidence type="ECO:0000313" key="6">
    <source>
        <dbReference type="EMBL" id="KRP31774.1"/>
    </source>
</evidence>
<dbReference type="GO" id="GO:0020037">
    <property type="term" value="F:heme binding"/>
    <property type="evidence" value="ECO:0007669"/>
    <property type="project" value="InterPro"/>
</dbReference>
<keyword evidence="1 4" id="KW-0349">Heme</keyword>
<dbReference type="PANTHER" id="PTHR40394">
    <property type="entry name" value="LIPOPROTEIN-RELATED"/>
    <property type="match status" value="1"/>
</dbReference>
<dbReference type="AlphaFoldDB" id="A0A0R2XEJ3"/>
<evidence type="ECO:0000256" key="3">
    <source>
        <dbReference type="ARBA" id="ARBA00023004"/>
    </source>
</evidence>
<keyword evidence="2 4" id="KW-0479">Metal-binding</keyword>
<name>A0A0R2XEJ3_9BACT</name>
<organism evidence="6 7">
    <name type="scientific">Verrucomicrobia subdivision 6 bacterium BACL9 MAG-120820-bin42</name>
    <dbReference type="NCBI Taxonomy" id="1655634"/>
    <lineage>
        <taxon>Bacteria</taxon>
        <taxon>Pseudomonadati</taxon>
        <taxon>Verrucomicrobiota</taxon>
        <taxon>Verrucomicrobiia</taxon>
        <taxon>Verrucomicrobiales</taxon>
        <taxon>Verrucomicrobia subdivision 6</taxon>
    </lineage>
</organism>
<dbReference type="Gene3D" id="1.10.760.10">
    <property type="entry name" value="Cytochrome c-like domain"/>
    <property type="match status" value="1"/>
</dbReference>
<reference evidence="6 7" key="1">
    <citation type="submission" date="2015-10" db="EMBL/GenBank/DDBJ databases">
        <title>Metagenome-Assembled Genomes uncover a global brackish microbiome.</title>
        <authorList>
            <person name="Hugerth L.W."/>
            <person name="Larsson J."/>
            <person name="Alneberg J."/>
            <person name="Lindh M.V."/>
            <person name="Legrand C."/>
            <person name="Pinhassi J."/>
            <person name="Andersson A.F."/>
        </authorList>
    </citation>
    <scope>NUCLEOTIDE SEQUENCE [LARGE SCALE GENOMIC DNA]</scope>
    <source>
        <strain evidence="6">BACL9 MAG-120820-bin42</strain>
    </source>
</reference>
<dbReference type="GO" id="GO:0009055">
    <property type="term" value="F:electron transfer activity"/>
    <property type="evidence" value="ECO:0007669"/>
    <property type="project" value="InterPro"/>
</dbReference>
<evidence type="ECO:0000256" key="1">
    <source>
        <dbReference type="ARBA" id="ARBA00022617"/>
    </source>
</evidence>